<name>X0TQA0_9ZZZZ</name>
<feature type="non-terminal residue" evidence="1">
    <location>
        <position position="1"/>
    </location>
</feature>
<organism evidence="1">
    <name type="scientific">marine sediment metagenome</name>
    <dbReference type="NCBI Taxonomy" id="412755"/>
    <lineage>
        <taxon>unclassified sequences</taxon>
        <taxon>metagenomes</taxon>
        <taxon>ecological metagenomes</taxon>
    </lineage>
</organism>
<proteinExistence type="predicted"/>
<comment type="caution">
    <text evidence="1">The sequence shown here is derived from an EMBL/GenBank/DDBJ whole genome shotgun (WGS) entry which is preliminary data.</text>
</comment>
<gene>
    <name evidence="1" type="ORF">S01H1_19637</name>
</gene>
<dbReference type="EMBL" id="BARS01010631">
    <property type="protein sequence ID" value="GAF95713.1"/>
    <property type="molecule type" value="Genomic_DNA"/>
</dbReference>
<accession>X0TQA0</accession>
<reference evidence="1" key="1">
    <citation type="journal article" date="2014" name="Front. Microbiol.">
        <title>High frequency of phylogenetically diverse reductive dehalogenase-homologous genes in deep subseafloor sedimentary metagenomes.</title>
        <authorList>
            <person name="Kawai M."/>
            <person name="Futagami T."/>
            <person name="Toyoda A."/>
            <person name="Takaki Y."/>
            <person name="Nishi S."/>
            <person name="Hori S."/>
            <person name="Arai W."/>
            <person name="Tsubouchi T."/>
            <person name="Morono Y."/>
            <person name="Uchiyama I."/>
            <person name="Ito T."/>
            <person name="Fujiyama A."/>
            <person name="Inagaki F."/>
            <person name="Takami H."/>
        </authorList>
    </citation>
    <scope>NUCLEOTIDE SEQUENCE</scope>
    <source>
        <strain evidence="1">Expedition CK06-06</strain>
    </source>
</reference>
<protein>
    <submittedName>
        <fullName evidence="1">Uncharacterized protein</fullName>
    </submittedName>
</protein>
<evidence type="ECO:0000313" key="1">
    <source>
        <dbReference type="EMBL" id="GAF95713.1"/>
    </source>
</evidence>
<sequence>LPIPQNQAVPLLHVLLAIFKTKTAKTTDTSICISLSVKEDSRLATSTFMVLKGKLAFPGENMVRPTGLEPATF</sequence>
<dbReference type="AlphaFoldDB" id="X0TQA0"/>